<name>A0A0F9UG10_9ZZZZ</name>
<dbReference type="AlphaFoldDB" id="A0A0F9UG10"/>
<accession>A0A0F9UG10</accession>
<dbReference type="EMBL" id="LAZR01000703">
    <property type="protein sequence ID" value="KKN60176.1"/>
    <property type="molecule type" value="Genomic_DNA"/>
</dbReference>
<protein>
    <submittedName>
        <fullName evidence="1">Uncharacterized protein</fullName>
    </submittedName>
</protein>
<gene>
    <name evidence="1" type="ORF">LCGC14_0534670</name>
</gene>
<sequence length="46" mass="5212">MVKSINIILDDEEFKALDKTKGEELTWREFILMKAGVSLGKNGEIT</sequence>
<reference evidence="1" key="1">
    <citation type="journal article" date="2015" name="Nature">
        <title>Complex archaea that bridge the gap between prokaryotes and eukaryotes.</title>
        <authorList>
            <person name="Spang A."/>
            <person name="Saw J.H."/>
            <person name="Jorgensen S.L."/>
            <person name="Zaremba-Niedzwiedzka K."/>
            <person name="Martijn J."/>
            <person name="Lind A.E."/>
            <person name="van Eijk R."/>
            <person name="Schleper C."/>
            <person name="Guy L."/>
            <person name="Ettema T.J."/>
        </authorList>
    </citation>
    <scope>NUCLEOTIDE SEQUENCE</scope>
</reference>
<proteinExistence type="predicted"/>
<evidence type="ECO:0000313" key="1">
    <source>
        <dbReference type="EMBL" id="KKN60176.1"/>
    </source>
</evidence>
<organism evidence="1">
    <name type="scientific">marine sediment metagenome</name>
    <dbReference type="NCBI Taxonomy" id="412755"/>
    <lineage>
        <taxon>unclassified sequences</taxon>
        <taxon>metagenomes</taxon>
        <taxon>ecological metagenomes</taxon>
    </lineage>
</organism>
<comment type="caution">
    <text evidence="1">The sequence shown here is derived from an EMBL/GenBank/DDBJ whole genome shotgun (WGS) entry which is preliminary data.</text>
</comment>